<reference evidence="3 4" key="1">
    <citation type="submission" date="2018-11" db="EMBL/GenBank/DDBJ databases">
        <authorList>
            <person name="Kleinhagauer T."/>
            <person name="Glaeser S.P."/>
            <person name="Spergser J."/>
            <person name="Ruckert C."/>
            <person name="Kaempfer P."/>
            <person name="Busse H.-J."/>
        </authorList>
    </citation>
    <scope>NUCLEOTIDE SEQUENCE [LARGE SCALE GENOMIC DNA]</scope>
    <source>
        <strain evidence="3 4">W8</strain>
    </source>
</reference>
<proteinExistence type="inferred from homology"/>
<dbReference type="EMBL" id="CP033897">
    <property type="protein sequence ID" value="AZA11206.1"/>
    <property type="molecule type" value="Genomic_DNA"/>
</dbReference>
<name>A0A3G6IZW4_9CORY</name>
<gene>
    <name evidence="3" type="ORF">CGERO_04445</name>
</gene>
<feature type="domain" description="Lipid/polyisoprenoid-binding YceI-like" evidence="2">
    <location>
        <begin position="7"/>
        <end position="171"/>
    </location>
</feature>
<evidence type="ECO:0000313" key="3">
    <source>
        <dbReference type="EMBL" id="AZA11206.1"/>
    </source>
</evidence>
<dbReference type="AlphaFoldDB" id="A0A3G6IZW4"/>
<dbReference type="SMART" id="SM00867">
    <property type="entry name" value="YceI"/>
    <property type="match status" value="1"/>
</dbReference>
<dbReference type="SUPFAM" id="SSF101874">
    <property type="entry name" value="YceI-like"/>
    <property type="match status" value="1"/>
</dbReference>
<sequence length="174" mass="18850">MQNINGTYTLDASHSRVGFVARHAMVTKVRGHFNDAEATITIGEDSTVNGTVQSASIDTGNAERDAHVRGEDFFHVEEFPTITFESTEISINGNEAKVKGNLTIKGTTKPVTFNVEINGVAEDPFGNTRLGFEASTKINRKDFGIDFNAPLNTGGMLVSEEIKLEIEGSAIRQS</sequence>
<evidence type="ECO:0000259" key="2">
    <source>
        <dbReference type="SMART" id="SM00867"/>
    </source>
</evidence>
<dbReference type="Proteomes" id="UP000271587">
    <property type="component" value="Chromosome"/>
</dbReference>
<dbReference type="OrthoDB" id="9811006at2"/>
<dbReference type="PANTHER" id="PTHR34406:SF1">
    <property type="entry name" value="PROTEIN YCEI"/>
    <property type="match status" value="1"/>
</dbReference>
<dbReference type="KEGG" id="cgk:CGERO_04445"/>
<keyword evidence="4" id="KW-1185">Reference proteome</keyword>
<organism evidence="3 4">
    <name type="scientific">Corynebacterium gerontici</name>
    <dbReference type="NCBI Taxonomy" id="2079234"/>
    <lineage>
        <taxon>Bacteria</taxon>
        <taxon>Bacillati</taxon>
        <taxon>Actinomycetota</taxon>
        <taxon>Actinomycetes</taxon>
        <taxon>Mycobacteriales</taxon>
        <taxon>Corynebacteriaceae</taxon>
        <taxon>Corynebacterium</taxon>
    </lineage>
</organism>
<evidence type="ECO:0000313" key="4">
    <source>
        <dbReference type="Proteomes" id="UP000271587"/>
    </source>
</evidence>
<dbReference type="RefSeq" id="WP_123933651.1">
    <property type="nucleotide sequence ID" value="NZ_CP033897.1"/>
</dbReference>
<protein>
    <recommendedName>
        <fullName evidence="2">Lipid/polyisoprenoid-binding YceI-like domain-containing protein</fullName>
    </recommendedName>
</protein>
<dbReference type="InterPro" id="IPR036761">
    <property type="entry name" value="TTHA0802/YceI-like_sf"/>
</dbReference>
<dbReference type="Pfam" id="PF04264">
    <property type="entry name" value="YceI"/>
    <property type="match status" value="1"/>
</dbReference>
<dbReference type="Gene3D" id="2.40.128.110">
    <property type="entry name" value="Lipid/polyisoprenoid-binding, YceI-like"/>
    <property type="match status" value="1"/>
</dbReference>
<evidence type="ECO:0000256" key="1">
    <source>
        <dbReference type="ARBA" id="ARBA00008812"/>
    </source>
</evidence>
<dbReference type="InterPro" id="IPR007372">
    <property type="entry name" value="Lipid/polyisoprenoid-bd_YceI"/>
</dbReference>
<dbReference type="PANTHER" id="PTHR34406">
    <property type="entry name" value="PROTEIN YCEI"/>
    <property type="match status" value="1"/>
</dbReference>
<comment type="similarity">
    <text evidence="1">Belongs to the UPF0312 family.</text>
</comment>
<accession>A0A3G6IZW4</accession>